<sequence length="127" mass="13343">MILTVLQVALGGAIGASLRYLSGVAILRLFGSSYPIPLGVLFVNIFGSFLMGALVVLLGNKELTHLNAFLVTGVLGGFTTFSSFSLEAYSLFERGQVAAAATYVGLSFILSLLAIVLGFTFMRAVLS</sequence>
<evidence type="ECO:0000256" key="9">
    <source>
        <dbReference type="ARBA" id="ARBA00023065"/>
    </source>
</evidence>
<dbReference type="PANTHER" id="PTHR28259">
    <property type="entry name" value="FLUORIDE EXPORT PROTEIN 1-RELATED"/>
    <property type="match status" value="1"/>
</dbReference>
<accession>A0A7L9WRC0</accession>
<comment type="subcellular location">
    <subcellularLocation>
        <location evidence="1 14">Cell membrane</location>
        <topology evidence="1 14">Multi-pass membrane protein</topology>
    </subcellularLocation>
</comment>
<evidence type="ECO:0000256" key="3">
    <source>
        <dbReference type="ARBA" id="ARBA00022475"/>
    </source>
</evidence>
<dbReference type="Pfam" id="PF02537">
    <property type="entry name" value="CRCB"/>
    <property type="match status" value="1"/>
</dbReference>
<dbReference type="GO" id="GO:0005886">
    <property type="term" value="C:plasma membrane"/>
    <property type="evidence" value="ECO:0007669"/>
    <property type="project" value="UniProtKB-SubCell"/>
</dbReference>
<feature type="transmembrane region" description="Helical" evidence="14">
    <location>
        <begin position="39"/>
        <end position="59"/>
    </location>
</feature>
<keyword evidence="10 14" id="KW-0472">Membrane</keyword>
<proteinExistence type="inferred from homology"/>
<evidence type="ECO:0000256" key="8">
    <source>
        <dbReference type="ARBA" id="ARBA00023053"/>
    </source>
</evidence>
<keyword evidence="9 14" id="KW-0406">Ion transport</keyword>
<keyword evidence="7 14" id="KW-1133">Transmembrane helix</keyword>
<gene>
    <name evidence="14 15" type="primary">crcB</name>
    <name evidence="14" type="synonym">fluC</name>
    <name evidence="15" type="ORF">F3W81_19780</name>
</gene>
<keyword evidence="8 14" id="KW-0915">Sodium</keyword>
<feature type="transmembrane region" description="Helical" evidence="14">
    <location>
        <begin position="66"/>
        <end position="86"/>
    </location>
</feature>
<dbReference type="InterPro" id="IPR003691">
    <property type="entry name" value="FluC"/>
</dbReference>
<keyword evidence="11 14" id="KW-0407">Ion channel</keyword>
<dbReference type="AlphaFoldDB" id="A0A7L9WRC0"/>
<evidence type="ECO:0000256" key="12">
    <source>
        <dbReference type="ARBA" id="ARBA00035120"/>
    </source>
</evidence>
<dbReference type="Proteomes" id="UP000594118">
    <property type="component" value="Chromosome"/>
</dbReference>
<dbReference type="NCBIfam" id="TIGR00494">
    <property type="entry name" value="crcB"/>
    <property type="match status" value="1"/>
</dbReference>
<keyword evidence="16" id="KW-1185">Reference proteome</keyword>
<feature type="binding site" evidence="14">
    <location>
        <position position="76"/>
    </location>
    <ligand>
        <name>Na(+)</name>
        <dbReference type="ChEBI" id="CHEBI:29101"/>
        <note>structural</note>
    </ligand>
</feature>
<keyword evidence="5 14" id="KW-0812">Transmembrane</keyword>
<dbReference type="RefSeq" id="WP_193081231.1">
    <property type="nucleotide sequence ID" value="NZ_CP045201.1"/>
</dbReference>
<evidence type="ECO:0000256" key="4">
    <source>
        <dbReference type="ARBA" id="ARBA00022519"/>
    </source>
</evidence>
<comment type="activity regulation">
    <text evidence="14">Na(+) is not transported, but it plays an essential structural role and its presence is essential for fluoride channel function.</text>
</comment>
<protein>
    <recommendedName>
        <fullName evidence="14">Fluoride-specific ion channel FluC</fullName>
    </recommendedName>
</protein>
<evidence type="ECO:0000256" key="14">
    <source>
        <dbReference type="HAMAP-Rule" id="MF_00454"/>
    </source>
</evidence>
<comment type="function">
    <text evidence="14">Fluoride-specific ion channel. Important for reducing fluoride concentration in the cell, thus reducing its toxicity.</text>
</comment>
<evidence type="ECO:0000256" key="5">
    <source>
        <dbReference type="ARBA" id="ARBA00022692"/>
    </source>
</evidence>
<dbReference type="KEGG" id="pshq:F3W81_19780"/>
<keyword evidence="2 14" id="KW-0813">Transport</keyword>
<name>A0A7L9WRC0_9RHOB</name>
<keyword evidence="4" id="KW-0997">Cell inner membrane</keyword>
<dbReference type="GO" id="GO:0062054">
    <property type="term" value="F:fluoride channel activity"/>
    <property type="evidence" value="ECO:0007669"/>
    <property type="project" value="UniProtKB-UniRule"/>
</dbReference>
<keyword evidence="6 14" id="KW-0479">Metal-binding</keyword>
<comment type="catalytic activity">
    <reaction evidence="13">
        <text>fluoride(in) = fluoride(out)</text>
        <dbReference type="Rhea" id="RHEA:76159"/>
        <dbReference type="ChEBI" id="CHEBI:17051"/>
    </reaction>
    <physiologicalReaction direction="left-to-right" evidence="13">
        <dbReference type="Rhea" id="RHEA:76160"/>
    </physiologicalReaction>
</comment>
<organism evidence="15 16">
    <name type="scientific">Pseudooceanicola spongiae</name>
    <dbReference type="NCBI Taxonomy" id="2613965"/>
    <lineage>
        <taxon>Bacteria</taxon>
        <taxon>Pseudomonadati</taxon>
        <taxon>Pseudomonadota</taxon>
        <taxon>Alphaproteobacteria</taxon>
        <taxon>Rhodobacterales</taxon>
        <taxon>Paracoccaceae</taxon>
        <taxon>Pseudooceanicola</taxon>
    </lineage>
</organism>
<evidence type="ECO:0000256" key="7">
    <source>
        <dbReference type="ARBA" id="ARBA00022989"/>
    </source>
</evidence>
<keyword evidence="3 14" id="KW-1003">Cell membrane</keyword>
<feature type="binding site" evidence="14">
    <location>
        <position position="79"/>
    </location>
    <ligand>
        <name>Na(+)</name>
        <dbReference type="ChEBI" id="CHEBI:29101"/>
        <note>structural</note>
    </ligand>
</feature>
<evidence type="ECO:0000256" key="2">
    <source>
        <dbReference type="ARBA" id="ARBA00022448"/>
    </source>
</evidence>
<evidence type="ECO:0000313" key="15">
    <source>
        <dbReference type="EMBL" id="QOL82871.1"/>
    </source>
</evidence>
<dbReference type="GO" id="GO:0046872">
    <property type="term" value="F:metal ion binding"/>
    <property type="evidence" value="ECO:0007669"/>
    <property type="project" value="UniProtKB-KW"/>
</dbReference>
<comment type="similarity">
    <text evidence="12 14">Belongs to the fluoride channel Fluc/FEX (TC 1.A.43) family.</text>
</comment>
<evidence type="ECO:0000256" key="11">
    <source>
        <dbReference type="ARBA" id="ARBA00023303"/>
    </source>
</evidence>
<evidence type="ECO:0000256" key="1">
    <source>
        <dbReference type="ARBA" id="ARBA00004651"/>
    </source>
</evidence>
<evidence type="ECO:0000256" key="13">
    <source>
        <dbReference type="ARBA" id="ARBA00035585"/>
    </source>
</evidence>
<dbReference type="EMBL" id="CP045201">
    <property type="protein sequence ID" value="QOL82871.1"/>
    <property type="molecule type" value="Genomic_DNA"/>
</dbReference>
<dbReference type="NCBIfam" id="NF010805">
    <property type="entry name" value="PRK14209.1"/>
    <property type="match status" value="1"/>
</dbReference>
<evidence type="ECO:0000256" key="6">
    <source>
        <dbReference type="ARBA" id="ARBA00022723"/>
    </source>
</evidence>
<reference evidence="15 16" key="1">
    <citation type="submission" date="2019-10" db="EMBL/GenBank/DDBJ databases">
        <title>Pseudopuniceibacterium sp. HQ09 islated from Antarctica.</title>
        <authorList>
            <person name="Liao L."/>
            <person name="Su S."/>
            <person name="Chen B."/>
            <person name="Yu Y."/>
        </authorList>
    </citation>
    <scope>NUCLEOTIDE SEQUENCE [LARGE SCALE GENOMIC DNA]</scope>
    <source>
        <strain evidence="15 16">HQ09</strain>
    </source>
</reference>
<evidence type="ECO:0000313" key="16">
    <source>
        <dbReference type="Proteomes" id="UP000594118"/>
    </source>
</evidence>
<feature type="transmembrane region" description="Helical" evidence="14">
    <location>
        <begin position="98"/>
        <end position="122"/>
    </location>
</feature>
<dbReference type="GO" id="GO:0140114">
    <property type="term" value="P:cellular detoxification of fluoride"/>
    <property type="evidence" value="ECO:0007669"/>
    <property type="project" value="UniProtKB-UniRule"/>
</dbReference>
<evidence type="ECO:0000256" key="10">
    <source>
        <dbReference type="ARBA" id="ARBA00023136"/>
    </source>
</evidence>
<dbReference type="HAMAP" id="MF_00454">
    <property type="entry name" value="FluC"/>
    <property type="match status" value="1"/>
</dbReference>
<dbReference type="PANTHER" id="PTHR28259:SF18">
    <property type="entry name" value="FLUORIDE-SPECIFIC ION CHANNEL FLUC"/>
    <property type="match status" value="1"/>
</dbReference>